<evidence type="ECO:0000256" key="14">
    <source>
        <dbReference type="RuleBase" id="RU003591"/>
    </source>
</evidence>
<reference evidence="18 19" key="1">
    <citation type="submission" date="2015-07" db="EMBL/GenBank/DDBJ databases">
        <title>Whole genome sequence of Herpetosiphon geysericola DSM 7119.</title>
        <authorList>
            <person name="Hemp J."/>
            <person name="Ward L.M."/>
            <person name="Pace L.A."/>
            <person name="Fischer W.W."/>
        </authorList>
    </citation>
    <scope>NUCLEOTIDE SEQUENCE [LARGE SCALE GENOMIC DNA]</scope>
    <source>
        <strain evidence="18 19">DSM 7119</strain>
    </source>
</reference>
<comment type="pathway">
    <text evidence="1 14">Amino-acid biosynthesis; L-isoleucine biosynthesis; L-isoleucine from 2-oxobutanoate: step 1/4.</text>
</comment>
<dbReference type="GO" id="GO:0009099">
    <property type="term" value="P:L-valine biosynthetic process"/>
    <property type="evidence" value="ECO:0007669"/>
    <property type="project" value="UniProtKB-UniPathway"/>
</dbReference>
<name>A0A0P6Z2F8_9CHLR</name>
<sequence length="570" mass="62519">MKTLTGAQMMCEALIAEGVDVMFGYPGGAIMPFYHALPEYPQLRHILVRHEQAAGHAAEGYARTSGKVGVCVATSGPGATNLVTAIADAMMDSVPIVAITGQVVTSLIGKDGFQETDVTGITQPITKHNYLVTDVRDLPRVFKEAFHIARTGRPGPVLIDIAKDTQNARGVFEYPETIDLPGYKPNYDGNRRQIKEAANLLNQAKKPLIMAGHGILLGHASTELREFAEKTGIPVITTLLGISCIPEDHPLSLGMPGMHGWVHVNRAIQECDVLFTIGARFDDRVTGKLDSFARNAKIIHVDIDPAEVGKNVVTAVPIVGDAKRVLEHLTEIANPNDHSEWVNHIREVQATRSKRQRDPESGMFTPHHVYAEFTRIMQGEFRVCTDVGQHQMWAAQLIEYMKPHTHITSGGLGTMGFALPAAMGVQVACPNEEVWAIAGDGGFQMNLQELATVVQESLPLKICIINNGYLGMVRQWQELFHERRYSATPMWSPDFIKLADAYGIPGVRVERAEDVAEAIHQARATNGPFLIEFVVEREVNVYPMVAPGASISDMFEDPSEVEIEDVVAVK</sequence>
<dbReference type="SUPFAM" id="SSF52467">
    <property type="entry name" value="DHS-like NAD/FAD-binding domain"/>
    <property type="match status" value="1"/>
</dbReference>
<evidence type="ECO:0000256" key="9">
    <source>
        <dbReference type="ARBA" id="ARBA00022827"/>
    </source>
</evidence>
<evidence type="ECO:0000256" key="4">
    <source>
        <dbReference type="ARBA" id="ARBA00013145"/>
    </source>
</evidence>
<keyword evidence="10 14" id="KW-0460">Magnesium</keyword>
<dbReference type="PANTHER" id="PTHR18968:SF13">
    <property type="entry name" value="ACETOLACTATE SYNTHASE CATALYTIC SUBUNIT, MITOCHONDRIAL"/>
    <property type="match status" value="1"/>
</dbReference>
<dbReference type="InterPro" id="IPR039368">
    <property type="entry name" value="AHAS_TPP"/>
</dbReference>
<dbReference type="CDD" id="cd07035">
    <property type="entry name" value="TPP_PYR_POX_like"/>
    <property type="match status" value="1"/>
</dbReference>
<dbReference type="InterPro" id="IPR012846">
    <property type="entry name" value="Acetolactate_synth_lsu"/>
</dbReference>
<dbReference type="Pfam" id="PF00205">
    <property type="entry name" value="TPP_enzyme_M"/>
    <property type="match status" value="1"/>
</dbReference>
<evidence type="ECO:0000256" key="2">
    <source>
        <dbReference type="ARBA" id="ARBA00005025"/>
    </source>
</evidence>
<feature type="domain" description="Thiamine pyrophosphate enzyme central" evidence="15">
    <location>
        <begin position="194"/>
        <end position="329"/>
    </location>
</feature>
<dbReference type="OrthoDB" id="4494979at2"/>
<dbReference type="GO" id="GO:0009097">
    <property type="term" value="P:isoleucine biosynthetic process"/>
    <property type="evidence" value="ECO:0007669"/>
    <property type="project" value="UniProtKB-UniPathway"/>
</dbReference>
<dbReference type="EC" id="2.2.1.6" evidence="4 14"/>
<keyword evidence="6" id="KW-0285">Flavoprotein</keyword>
<evidence type="ECO:0000256" key="8">
    <source>
        <dbReference type="ARBA" id="ARBA00022723"/>
    </source>
</evidence>
<accession>A0A0P6Z2F8</accession>
<dbReference type="Pfam" id="PF02776">
    <property type="entry name" value="TPP_enzyme_N"/>
    <property type="match status" value="1"/>
</dbReference>
<keyword evidence="19" id="KW-1185">Reference proteome</keyword>
<feature type="domain" description="Thiamine pyrophosphate enzyme N-terminal TPP-binding" evidence="17">
    <location>
        <begin position="5"/>
        <end position="119"/>
    </location>
</feature>
<dbReference type="UniPathway" id="UPA00049">
    <property type="reaction ID" value="UER00059"/>
</dbReference>
<dbReference type="GO" id="GO:0030976">
    <property type="term" value="F:thiamine pyrophosphate binding"/>
    <property type="evidence" value="ECO:0007669"/>
    <property type="project" value="UniProtKB-UniRule"/>
</dbReference>
<organism evidence="18 19">
    <name type="scientific">Herpetosiphon geysericola</name>
    <dbReference type="NCBI Taxonomy" id="70996"/>
    <lineage>
        <taxon>Bacteria</taxon>
        <taxon>Bacillati</taxon>
        <taxon>Chloroflexota</taxon>
        <taxon>Chloroflexia</taxon>
        <taxon>Herpetosiphonales</taxon>
        <taxon>Herpetosiphonaceae</taxon>
        <taxon>Herpetosiphon</taxon>
    </lineage>
</organism>
<keyword evidence="8 14" id="KW-0479">Metal-binding</keyword>
<evidence type="ECO:0000256" key="1">
    <source>
        <dbReference type="ARBA" id="ARBA00004974"/>
    </source>
</evidence>
<dbReference type="InterPro" id="IPR029061">
    <property type="entry name" value="THDP-binding"/>
</dbReference>
<dbReference type="STRING" id="70996.SE18_02910"/>
<dbReference type="PANTHER" id="PTHR18968">
    <property type="entry name" value="THIAMINE PYROPHOSPHATE ENZYMES"/>
    <property type="match status" value="1"/>
</dbReference>
<dbReference type="GO" id="GO:0003984">
    <property type="term" value="F:acetolactate synthase activity"/>
    <property type="evidence" value="ECO:0007669"/>
    <property type="project" value="UniProtKB-EC"/>
</dbReference>
<dbReference type="Gene3D" id="3.40.50.970">
    <property type="match status" value="2"/>
</dbReference>
<evidence type="ECO:0000256" key="7">
    <source>
        <dbReference type="ARBA" id="ARBA00022679"/>
    </source>
</evidence>
<dbReference type="AlphaFoldDB" id="A0A0P6Z2F8"/>
<comment type="cofactor">
    <cofactor evidence="14">
        <name>Mg(2+)</name>
        <dbReference type="ChEBI" id="CHEBI:18420"/>
    </cofactor>
    <text evidence="14">Binds 1 Mg(2+) ion per subunit.</text>
</comment>
<dbReference type="NCBIfam" id="TIGR00118">
    <property type="entry name" value="acolac_lg"/>
    <property type="match status" value="1"/>
</dbReference>
<comment type="cofactor">
    <cofactor evidence="14">
        <name>thiamine diphosphate</name>
        <dbReference type="ChEBI" id="CHEBI:58937"/>
    </cofactor>
    <text evidence="14">Binds 1 thiamine pyrophosphate per subunit.</text>
</comment>
<feature type="domain" description="Thiamine pyrophosphate enzyme TPP-binding" evidence="16">
    <location>
        <begin position="386"/>
        <end position="533"/>
    </location>
</feature>
<dbReference type="EMBL" id="LGKP01000006">
    <property type="protein sequence ID" value="KPL91384.1"/>
    <property type="molecule type" value="Genomic_DNA"/>
</dbReference>
<protein>
    <recommendedName>
        <fullName evidence="4 14">Acetolactate synthase</fullName>
        <ecNumber evidence="4 14">2.2.1.6</ecNumber>
    </recommendedName>
</protein>
<evidence type="ECO:0000256" key="10">
    <source>
        <dbReference type="ARBA" id="ARBA00022842"/>
    </source>
</evidence>
<comment type="caution">
    <text evidence="18">The sequence shown here is derived from an EMBL/GenBank/DDBJ whole genome shotgun (WGS) entry which is preliminary data.</text>
</comment>
<evidence type="ECO:0000259" key="16">
    <source>
        <dbReference type="Pfam" id="PF02775"/>
    </source>
</evidence>
<dbReference type="InterPro" id="IPR045229">
    <property type="entry name" value="TPP_enz"/>
</dbReference>
<comment type="catalytic activity">
    <reaction evidence="13 14">
        <text>2 pyruvate + H(+) = (2S)-2-acetolactate + CO2</text>
        <dbReference type="Rhea" id="RHEA:25249"/>
        <dbReference type="ChEBI" id="CHEBI:15361"/>
        <dbReference type="ChEBI" id="CHEBI:15378"/>
        <dbReference type="ChEBI" id="CHEBI:16526"/>
        <dbReference type="ChEBI" id="CHEBI:58476"/>
        <dbReference type="EC" id="2.2.1.6"/>
    </reaction>
</comment>
<comment type="pathway">
    <text evidence="2 14">Amino-acid biosynthesis; L-valine biosynthesis; L-valine from pyruvate: step 1/4.</text>
</comment>
<dbReference type="InterPro" id="IPR012000">
    <property type="entry name" value="Thiamin_PyroP_enz_cen_dom"/>
</dbReference>
<dbReference type="Gene3D" id="3.40.50.1220">
    <property type="entry name" value="TPP-binding domain"/>
    <property type="match status" value="1"/>
</dbReference>
<dbReference type="PATRIC" id="fig|70996.4.peg.1744"/>
<dbReference type="InterPro" id="IPR011766">
    <property type="entry name" value="TPP_enzyme_TPP-bd"/>
</dbReference>
<dbReference type="UniPathway" id="UPA00047">
    <property type="reaction ID" value="UER00055"/>
</dbReference>
<evidence type="ECO:0000256" key="6">
    <source>
        <dbReference type="ARBA" id="ARBA00022630"/>
    </source>
</evidence>
<dbReference type="FunFam" id="3.40.50.970:FF:000007">
    <property type="entry name" value="Acetolactate synthase"/>
    <property type="match status" value="1"/>
</dbReference>
<evidence type="ECO:0000256" key="5">
    <source>
        <dbReference type="ARBA" id="ARBA00022605"/>
    </source>
</evidence>
<evidence type="ECO:0000259" key="15">
    <source>
        <dbReference type="Pfam" id="PF00205"/>
    </source>
</evidence>
<evidence type="ECO:0000256" key="12">
    <source>
        <dbReference type="ARBA" id="ARBA00023304"/>
    </source>
</evidence>
<keyword evidence="5 14" id="KW-0028">Amino-acid biosynthesis</keyword>
<dbReference type="GO" id="GO:0050660">
    <property type="term" value="F:flavin adenine dinucleotide binding"/>
    <property type="evidence" value="ECO:0007669"/>
    <property type="project" value="InterPro"/>
</dbReference>
<dbReference type="RefSeq" id="WP_054532919.1">
    <property type="nucleotide sequence ID" value="NZ_LGKP01000006.1"/>
</dbReference>
<dbReference type="Proteomes" id="UP000050277">
    <property type="component" value="Unassembled WGS sequence"/>
</dbReference>
<dbReference type="Pfam" id="PF02775">
    <property type="entry name" value="TPP_enzyme_C"/>
    <property type="match status" value="1"/>
</dbReference>
<keyword evidence="12 14" id="KW-0100">Branched-chain amino acid biosynthesis</keyword>
<keyword evidence="7 14" id="KW-0808">Transferase</keyword>
<dbReference type="InterPro" id="IPR012001">
    <property type="entry name" value="Thiamin_PyroP_enz_TPP-bd_dom"/>
</dbReference>
<evidence type="ECO:0000256" key="13">
    <source>
        <dbReference type="ARBA" id="ARBA00048670"/>
    </source>
</evidence>
<dbReference type="GO" id="GO:0005948">
    <property type="term" value="C:acetolactate synthase complex"/>
    <property type="evidence" value="ECO:0007669"/>
    <property type="project" value="TreeGrafter"/>
</dbReference>
<dbReference type="InterPro" id="IPR029035">
    <property type="entry name" value="DHS-like_NAD/FAD-binding_dom"/>
</dbReference>
<evidence type="ECO:0000256" key="3">
    <source>
        <dbReference type="ARBA" id="ARBA00007812"/>
    </source>
</evidence>
<dbReference type="FunFam" id="3.40.50.970:FF:000016">
    <property type="entry name" value="Acetolactate synthase"/>
    <property type="match status" value="1"/>
</dbReference>
<evidence type="ECO:0000313" key="19">
    <source>
        <dbReference type="Proteomes" id="UP000050277"/>
    </source>
</evidence>
<keyword evidence="11 14" id="KW-0786">Thiamine pyrophosphate</keyword>
<dbReference type="GO" id="GO:0000287">
    <property type="term" value="F:magnesium ion binding"/>
    <property type="evidence" value="ECO:0007669"/>
    <property type="project" value="UniProtKB-UniRule"/>
</dbReference>
<evidence type="ECO:0000313" key="18">
    <source>
        <dbReference type="EMBL" id="KPL91384.1"/>
    </source>
</evidence>
<dbReference type="CDD" id="cd02015">
    <property type="entry name" value="TPP_AHAS"/>
    <property type="match status" value="1"/>
</dbReference>
<dbReference type="InterPro" id="IPR000399">
    <property type="entry name" value="TPP-bd_CS"/>
</dbReference>
<keyword evidence="9" id="KW-0274">FAD</keyword>
<proteinExistence type="inferred from homology"/>
<gene>
    <name evidence="18" type="ORF">SE18_02910</name>
</gene>
<dbReference type="SUPFAM" id="SSF52518">
    <property type="entry name" value="Thiamin diphosphate-binding fold (THDP-binding)"/>
    <property type="match status" value="2"/>
</dbReference>
<evidence type="ECO:0000256" key="11">
    <source>
        <dbReference type="ARBA" id="ARBA00023052"/>
    </source>
</evidence>
<comment type="similarity">
    <text evidence="3 14">Belongs to the TPP enzyme family.</text>
</comment>
<evidence type="ECO:0000259" key="17">
    <source>
        <dbReference type="Pfam" id="PF02776"/>
    </source>
</evidence>
<dbReference type="FunFam" id="3.40.50.1220:FF:000008">
    <property type="entry name" value="Acetolactate synthase"/>
    <property type="match status" value="1"/>
</dbReference>
<dbReference type="PROSITE" id="PS00187">
    <property type="entry name" value="TPP_ENZYMES"/>
    <property type="match status" value="1"/>
</dbReference>